<dbReference type="PANTHER" id="PTHR34834:SF2">
    <property type="entry name" value="SPEM FAMILY MEMBER 2"/>
    <property type="match status" value="1"/>
</dbReference>
<proteinExistence type="predicted"/>
<dbReference type="OrthoDB" id="9450448at2759"/>
<name>A0A9B0WMU3_CHRAS</name>
<protein>
    <submittedName>
        <fullName evidence="9">Uncharacterized protein C17orf74 homolog</fullName>
    </submittedName>
</protein>
<accession>A0A9B0WMU3</accession>
<dbReference type="InterPro" id="IPR031368">
    <property type="entry name" value="SPEM1_N"/>
</dbReference>
<feature type="region of interest" description="Disordered" evidence="5">
    <location>
        <begin position="155"/>
        <end position="183"/>
    </location>
</feature>
<feature type="compositionally biased region" description="Basic residues" evidence="5">
    <location>
        <begin position="482"/>
        <end position="492"/>
    </location>
</feature>
<keyword evidence="3 6" id="KW-1133">Transmembrane helix</keyword>
<organism evidence="8 9">
    <name type="scientific">Chrysochloris asiatica</name>
    <name type="common">Cape golden mole</name>
    <dbReference type="NCBI Taxonomy" id="185453"/>
    <lineage>
        <taxon>Eukaryota</taxon>
        <taxon>Metazoa</taxon>
        <taxon>Chordata</taxon>
        <taxon>Craniata</taxon>
        <taxon>Vertebrata</taxon>
        <taxon>Euteleostomi</taxon>
        <taxon>Mammalia</taxon>
        <taxon>Eutheria</taxon>
        <taxon>Afrotheria</taxon>
        <taxon>Chrysochloridae</taxon>
        <taxon>Chrysochlorinae</taxon>
        <taxon>Chrysochloris</taxon>
    </lineage>
</organism>
<dbReference type="PANTHER" id="PTHR34834">
    <property type="entry name" value="SPERMATID MATURATION PROTEIN 1"/>
    <property type="match status" value="1"/>
</dbReference>
<evidence type="ECO:0000256" key="5">
    <source>
        <dbReference type="SAM" id="MobiDB-lite"/>
    </source>
</evidence>
<dbReference type="Pfam" id="PF15670">
    <property type="entry name" value="Spem1"/>
    <property type="match status" value="1"/>
</dbReference>
<dbReference type="GO" id="GO:0016020">
    <property type="term" value="C:membrane"/>
    <property type="evidence" value="ECO:0007669"/>
    <property type="project" value="UniProtKB-SubCell"/>
</dbReference>
<feature type="region of interest" description="Disordered" evidence="5">
    <location>
        <begin position="310"/>
        <end position="366"/>
    </location>
</feature>
<evidence type="ECO:0000259" key="7">
    <source>
        <dbReference type="Pfam" id="PF15670"/>
    </source>
</evidence>
<keyword evidence="4 6" id="KW-0472">Membrane</keyword>
<dbReference type="AlphaFoldDB" id="A0A9B0WMU3"/>
<dbReference type="RefSeq" id="XP_006863429.1">
    <property type="nucleotide sequence ID" value="XM_006863367.1"/>
</dbReference>
<feature type="compositionally biased region" description="Polar residues" evidence="5">
    <location>
        <begin position="347"/>
        <end position="366"/>
    </location>
</feature>
<sequence length="492" mass="56342">MEDQLWNDVLGCCNPHQESPQDTKDFLLLLLGLILLVNTGINMAVVMWQRLQNALNKMTCWINQKNDTIQSGQNSPKDPMQDPARDVHIYCTLDPVEVKMAQSTHCSSSYHLRNHNPRHHRHGRHRHHQYGCNHQQRSENHRQFRQGHLLYRGHRSHKMSHLRPIPSLNPEDQDSHLEDEDDLSFPHSKYPQGVWGGYYQRLGLPSNLGLWGRQRGILTSLPPPSLYISPELCHIPKRVEAKSELRLQAYGPHRSQSHIWGNVEAEHRTSSLQPSRRPPPSWAPRGHSRHPSRGHLLYDSWEQRRRELECSESPPALVSQNSTRPEAQGYRDHYFPQSHQRGFPSHVYSQPNRSPHPSTGHLTYNSRDPHEVRRRMAEWSETLPTRHALTTSTSLTMLGEALYQHGPAPGSTLFHRSSQPLPVVQVAEPTPAPVTFIPLSRNPGGNANYQVYDSLELKRQVQESRMQSTSLPPPSTSPSRPSLHRSRAGKLS</sequence>
<evidence type="ECO:0000256" key="2">
    <source>
        <dbReference type="ARBA" id="ARBA00022692"/>
    </source>
</evidence>
<evidence type="ECO:0000256" key="6">
    <source>
        <dbReference type="SAM" id="Phobius"/>
    </source>
</evidence>
<feature type="region of interest" description="Disordered" evidence="5">
    <location>
        <begin position="460"/>
        <end position="492"/>
    </location>
</feature>
<evidence type="ECO:0000313" key="8">
    <source>
        <dbReference type="Proteomes" id="UP000504623"/>
    </source>
</evidence>
<evidence type="ECO:0000256" key="3">
    <source>
        <dbReference type="ARBA" id="ARBA00022989"/>
    </source>
</evidence>
<gene>
    <name evidence="9" type="primary">LOC102828154</name>
</gene>
<keyword evidence="2 6" id="KW-0812">Transmembrane</keyword>
<feature type="transmembrane region" description="Helical" evidence="6">
    <location>
        <begin position="26"/>
        <end position="48"/>
    </location>
</feature>
<evidence type="ECO:0000313" key="9">
    <source>
        <dbReference type="RefSeq" id="XP_006863429.1"/>
    </source>
</evidence>
<evidence type="ECO:0000256" key="1">
    <source>
        <dbReference type="ARBA" id="ARBA00004167"/>
    </source>
</evidence>
<keyword evidence="8" id="KW-1185">Reference proteome</keyword>
<feature type="region of interest" description="Disordered" evidence="5">
    <location>
        <begin position="266"/>
        <end position="295"/>
    </location>
</feature>
<dbReference type="CTD" id="201243"/>
<dbReference type="Proteomes" id="UP000504623">
    <property type="component" value="Unplaced"/>
</dbReference>
<evidence type="ECO:0000256" key="4">
    <source>
        <dbReference type="ARBA" id="ARBA00023136"/>
    </source>
</evidence>
<reference evidence="9" key="1">
    <citation type="submission" date="2025-08" db="UniProtKB">
        <authorList>
            <consortium name="RefSeq"/>
        </authorList>
    </citation>
    <scope>IDENTIFICATION</scope>
    <source>
        <tissue evidence="9">Spleen</tissue>
    </source>
</reference>
<dbReference type="GeneID" id="102828154"/>
<comment type="subcellular location">
    <subcellularLocation>
        <location evidence="1">Membrane</location>
        <topology evidence="1">Single-pass membrane protein</topology>
    </subcellularLocation>
</comment>
<feature type="domain" description="Spermatid maturation protein 1 N-terminal" evidence="7">
    <location>
        <begin position="1"/>
        <end position="250"/>
    </location>
</feature>